<protein>
    <recommendedName>
        <fullName evidence="6">RING-type domain-containing protein</fullName>
    </recommendedName>
</protein>
<dbReference type="SUPFAM" id="SSF57850">
    <property type="entry name" value="RING/U-box"/>
    <property type="match status" value="1"/>
</dbReference>
<keyword evidence="5" id="KW-1133">Transmembrane helix</keyword>
<dbReference type="InterPro" id="IPR029526">
    <property type="entry name" value="PGBD"/>
</dbReference>
<keyword evidence="1 3" id="KW-0479">Metal-binding</keyword>
<keyword evidence="5" id="KW-0812">Transmembrane</keyword>
<dbReference type="Gene3D" id="3.30.40.10">
    <property type="entry name" value="Zinc/RING finger domain, C3HC4 (zinc finger)"/>
    <property type="match status" value="1"/>
</dbReference>
<dbReference type="EMBL" id="CAKOGL010000001">
    <property type="protein sequence ID" value="CAH2083633.1"/>
    <property type="molecule type" value="Genomic_DNA"/>
</dbReference>
<accession>A0AAU9TAQ6</accession>
<organism evidence="7 8">
    <name type="scientific">Euphydryas editha</name>
    <name type="common">Edith's checkerspot</name>
    <dbReference type="NCBI Taxonomy" id="104508"/>
    <lineage>
        <taxon>Eukaryota</taxon>
        <taxon>Metazoa</taxon>
        <taxon>Ecdysozoa</taxon>
        <taxon>Arthropoda</taxon>
        <taxon>Hexapoda</taxon>
        <taxon>Insecta</taxon>
        <taxon>Pterygota</taxon>
        <taxon>Neoptera</taxon>
        <taxon>Endopterygota</taxon>
        <taxon>Lepidoptera</taxon>
        <taxon>Glossata</taxon>
        <taxon>Ditrysia</taxon>
        <taxon>Papilionoidea</taxon>
        <taxon>Nymphalidae</taxon>
        <taxon>Nymphalinae</taxon>
        <taxon>Euphydryas</taxon>
    </lineage>
</organism>
<dbReference type="Pfam" id="PF13843">
    <property type="entry name" value="DDE_Tnp_1_7"/>
    <property type="match status" value="1"/>
</dbReference>
<dbReference type="InterPro" id="IPR013083">
    <property type="entry name" value="Znf_RING/FYVE/PHD"/>
</dbReference>
<comment type="caution">
    <text evidence="7">The sequence shown here is derived from an EMBL/GenBank/DDBJ whole genome shotgun (WGS) entry which is preliminary data.</text>
</comment>
<dbReference type="GO" id="GO:0008270">
    <property type="term" value="F:zinc ion binding"/>
    <property type="evidence" value="ECO:0007669"/>
    <property type="project" value="UniProtKB-KW"/>
</dbReference>
<evidence type="ECO:0000256" key="4">
    <source>
        <dbReference type="SAM" id="MobiDB-lite"/>
    </source>
</evidence>
<keyword evidence="2" id="KW-0862">Zinc</keyword>
<evidence type="ECO:0000313" key="7">
    <source>
        <dbReference type="EMBL" id="CAH2083633.1"/>
    </source>
</evidence>
<name>A0AAU9TAQ6_EUPED</name>
<dbReference type="InterPro" id="IPR001841">
    <property type="entry name" value="Znf_RING"/>
</dbReference>
<reference evidence="7" key="1">
    <citation type="submission" date="2022-03" db="EMBL/GenBank/DDBJ databases">
        <authorList>
            <person name="Tunstrom K."/>
        </authorList>
    </citation>
    <scope>NUCLEOTIDE SEQUENCE</scope>
</reference>
<evidence type="ECO:0000313" key="8">
    <source>
        <dbReference type="Proteomes" id="UP001153954"/>
    </source>
</evidence>
<feature type="transmembrane region" description="Helical" evidence="5">
    <location>
        <begin position="182"/>
        <end position="202"/>
    </location>
</feature>
<dbReference type="PROSITE" id="PS50089">
    <property type="entry name" value="ZF_RING_2"/>
    <property type="match status" value="1"/>
</dbReference>
<dbReference type="Pfam" id="PF13923">
    <property type="entry name" value="zf-C3HC4_2"/>
    <property type="match status" value="1"/>
</dbReference>
<keyword evidence="5" id="KW-0472">Membrane</keyword>
<gene>
    <name evidence="7" type="ORF">EEDITHA_LOCUS280</name>
</gene>
<proteinExistence type="predicted"/>
<dbReference type="PANTHER" id="PTHR47272">
    <property type="entry name" value="DDE_TNP_1_7 DOMAIN-CONTAINING PROTEIN"/>
    <property type="match status" value="1"/>
</dbReference>
<feature type="region of interest" description="Disordered" evidence="4">
    <location>
        <begin position="41"/>
        <end position="65"/>
    </location>
</feature>
<evidence type="ECO:0000256" key="2">
    <source>
        <dbReference type="ARBA" id="ARBA00022833"/>
    </source>
</evidence>
<dbReference type="AlphaFoldDB" id="A0AAU9TAQ6"/>
<dbReference type="Proteomes" id="UP001153954">
    <property type="component" value="Unassembled WGS sequence"/>
</dbReference>
<evidence type="ECO:0000256" key="1">
    <source>
        <dbReference type="ARBA" id="ARBA00022771"/>
    </source>
</evidence>
<evidence type="ECO:0000259" key="6">
    <source>
        <dbReference type="PROSITE" id="PS50089"/>
    </source>
</evidence>
<evidence type="ECO:0000256" key="3">
    <source>
        <dbReference type="PROSITE-ProRule" id="PRU00175"/>
    </source>
</evidence>
<keyword evidence="1 3" id="KW-0863">Zinc-finger</keyword>
<dbReference type="PANTHER" id="PTHR47272:SF1">
    <property type="entry name" value="PIGGYBAC TRANSPOSABLE ELEMENT-DERIVED PROTEIN 3-LIKE"/>
    <property type="match status" value="1"/>
</dbReference>
<keyword evidence="8" id="KW-1185">Reference proteome</keyword>
<feature type="domain" description="RING-type" evidence="6">
    <location>
        <begin position="258"/>
        <end position="297"/>
    </location>
</feature>
<evidence type="ECO:0000256" key="5">
    <source>
        <dbReference type="SAM" id="Phobius"/>
    </source>
</evidence>
<sequence length="310" mass="35241">MAVFPVVVFACFYSLKVHEILSALECEDDYEDTERIIYVEPPIEQSGQATDEDSDKSDEEHDGNLNHLGRKLLQSGCELRRFQANRDDALPSTSSGLPSSQVEVLLANSSNVRWNDNNVVTVATNFKNWALTTATRWSHEKKAKVSIPQPSVIASYNKHMGGVDKCHQAVANLQTRMRIRKWWWPIFAYFLDVSVVNGWLLARKNGYKKDTASLFAFRRYVARSLLASHGTPPHQGQKPPKPLSTTRYDGKDHWIAKCLICLGPYISPAVSIQCWHVYCEVCWLQSLRAKKICPQCNAITTADHLRRIYM</sequence>